<feature type="active site" evidence="5">
    <location>
        <position position="59"/>
    </location>
</feature>
<keyword evidence="4" id="KW-0325">Glycoprotein</keyword>
<name>B8LMX2_PICSI</name>
<organism evidence="8">
    <name type="scientific">Picea sitchensis</name>
    <name type="common">Sitka spruce</name>
    <name type="synonym">Pinus sitchensis</name>
    <dbReference type="NCBI Taxonomy" id="3332"/>
    <lineage>
        <taxon>Eukaryota</taxon>
        <taxon>Viridiplantae</taxon>
        <taxon>Streptophyta</taxon>
        <taxon>Embryophyta</taxon>
        <taxon>Tracheophyta</taxon>
        <taxon>Spermatophyta</taxon>
        <taxon>Pinopsida</taxon>
        <taxon>Pinidae</taxon>
        <taxon>Conifers I</taxon>
        <taxon>Pinales</taxon>
        <taxon>Pinaceae</taxon>
        <taxon>Picea</taxon>
    </lineage>
</organism>
<evidence type="ECO:0000256" key="2">
    <source>
        <dbReference type="ARBA" id="ARBA00022750"/>
    </source>
</evidence>
<evidence type="ECO:0000256" key="3">
    <source>
        <dbReference type="ARBA" id="ARBA00022801"/>
    </source>
</evidence>
<evidence type="ECO:0000259" key="7">
    <source>
        <dbReference type="PROSITE" id="PS51767"/>
    </source>
</evidence>
<dbReference type="InterPro" id="IPR001461">
    <property type="entry name" value="Aspartic_peptidase_A1"/>
</dbReference>
<evidence type="ECO:0000256" key="6">
    <source>
        <dbReference type="PIRSR" id="PIRSR601461-2"/>
    </source>
</evidence>
<feature type="disulfide bond" evidence="6">
    <location>
        <begin position="314"/>
        <end position="358"/>
    </location>
</feature>
<evidence type="ECO:0000313" key="8">
    <source>
        <dbReference type="EMBL" id="ABR17002.1"/>
    </source>
</evidence>
<comment type="similarity">
    <text evidence="1">Belongs to the peptidase A1 family.</text>
</comment>
<feature type="domain" description="Peptidase A1" evidence="7">
    <location>
        <begin position="41"/>
        <end position="399"/>
    </location>
</feature>
<keyword evidence="6" id="KW-1015">Disulfide bond</keyword>
<keyword evidence="2" id="KW-0645">Protease</keyword>
<dbReference type="GO" id="GO:0004190">
    <property type="term" value="F:aspartic-type endopeptidase activity"/>
    <property type="evidence" value="ECO:0007669"/>
    <property type="project" value="UniProtKB-KW"/>
</dbReference>
<dbReference type="SUPFAM" id="SSF50630">
    <property type="entry name" value="Acid proteases"/>
    <property type="match status" value="1"/>
</dbReference>
<dbReference type="CDD" id="cd05476">
    <property type="entry name" value="pepsin_A_like_plant"/>
    <property type="match status" value="1"/>
</dbReference>
<evidence type="ECO:0000256" key="4">
    <source>
        <dbReference type="ARBA" id="ARBA00023180"/>
    </source>
</evidence>
<protein>
    <recommendedName>
        <fullName evidence="7">Peptidase A1 domain-containing protein</fullName>
    </recommendedName>
</protein>
<feature type="active site" evidence="5">
    <location>
        <position position="276"/>
    </location>
</feature>
<keyword evidence="2" id="KW-0064">Aspartyl protease</keyword>
<dbReference type="Pfam" id="PF14541">
    <property type="entry name" value="TAXi_C"/>
    <property type="match status" value="1"/>
</dbReference>
<dbReference type="InterPro" id="IPR021109">
    <property type="entry name" value="Peptidase_aspartic_dom_sf"/>
</dbReference>
<dbReference type="Pfam" id="PF14543">
    <property type="entry name" value="TAXi_N"/>
    <property type="match status" value="1"/>
</dbReference>
<dbReference type="Gene3D" id="2.40.70.10">
    <property type="entry name" value="Acid Proteases"/>
    <property type="match status" value="2"/>
</dbReference>
<accession>B8LMX2</accession>
<dbReference type="InterPro" id="IPR033121">
    <property type="entry name" value="PEPTIDASE_A1"/>
</dbReference>
<dbReference type="InterPro" id="IPR034161">
    <property type="entry name" value="Pepsin-like_plant"/>
</dbReference>
<dbReference type="PROSITE" id="PS51767">
    <property type="entry name" value="PEPTIDASE_A1"/>
    <property type="match status" value="1"/>
</dbReference>
<dbReference type="PANTHER" id="PTHR13683:SF875">
    <property type="entry name" value="EUKARYOTIC ASPARTYL PROTEASE FAMILY PROTEIN"/>
    <property type="match status" value="1"/>
</dbReference>
<dbReference type="GO" id="GO:0006508">
    <property type="term" value="P:proteolysis"/>
    <property type="evidence" value="ECO:0007669"/>
    <property type="project" value="InterPro"/>
</dbReference>
<dbReference type="OMA" id="CQTSDNS"/>
<dbReference type="FunFam" id="2.40.70.10:FF:000018">
    <property type="entry name" value="Aspartic proteinase-like protein 2"/>
    <property type="match status" value="1"/>
</dbReference>
<proteinExistence type="evidence at transcript level"/>
<dbReference type="InterPro" id="IPR032799">
    <property type="entry name" value="TAXi_C"/>
</dbReference>
<dbReference type="InterPro" id="IPR032861">
    <property type="entry name" value="TAXi_N"/>
</dbReference>
<evidence type="ECO:0000256" key="5">
    <source>
        <dbReference type="PIRSR" id="PIRSR601461-1"/>
    </source>
</evidence>
<dbReference type="PRINTS" id="PR00792">
    <property type="entry name" value="PEPSIN"/>
</dbReference>
<dbReference type="AlphaFoldDB" id="B8LMX2"/>
<sequence>MTGEHFEMLKAHDRARHGRSLNTIVDFTLQGTADPYVAGLYYTRIELGTPPRPFYVQIDTGSDILWVNCKPCNACPLTSGLGVALNFFDPRGSSTASPLSCIDSKCVSSNQISESVCTTDRYCGYSFEYGDGSGTLGYYVSDEFDYNQYVNQYVTNNASAKITFGCSYNQSGDLTKPDRAVDGIFGFGQNDLSVVSQLNSQGLAPKIFSHCLEGADPGGGILVLGEITEPGMVYTPIVPSQPHYNLNLQGIAVNGQQLSIDPQVFATTNTRGTIIDCGTTLAYLAEEAYEPFVNTIIAAVSQSTQPFMLKGNPCFLTVHSIDEIFPSVTLYFEGAPMDLKPKDYLIQQLSPDSSPVWCIGWQKSGQQATDSSKMTILGDLVLKDKVFVYDLENQRIGWTSFDCSSTVNVSTDSGESKSFDTAKLNNNGSPPSRTLKELAINLCYCFLFLMSSIL</sequence>
<keyword evidence="3" id="KW-0378">Hydrolase</keyword>
<reference evidence="8" key="1">
    <citation type="submission" date="2007-06" db="EMBL/GenBank/DDBJ databases">
        <title>Full length cDNA sequences from Sitka Spruce (Picea sitchensis).</title>
        <authorList>
            <person name="Ralph S.G."/>
            <person name="Chun H.E."/>
            <person name="Liao N."/>
            <person name="Ali J."/>
            <person name="Reid K."/>
            <person name="Kolosova N."/>
            <person name="Cooper N."/>
            <person name="Cullis C."/>
            <person name="Jancsik S."/>
            <person name="Moore R."/>
            <person name="Mayo M."/>
            <person name="Wagner S."/>
            <person name="Holt R.A."/>
            <person name="Jones S.J.M."/>
            <person name="Marra M.A."/>
            <person name="Ritland C.E."/>
            <person name="Ritland K."/>
            <person name="Bohlmann J."/>
        </authorList>
    </citation>
    <scope>NUCLEOTIDE SEQUENCE</scope>
    <source>
        <tissue evidence="8">Green portion of the leader tissue</tissue>
    </source>
</reference>
<dbReference type="PANTHER" id="PTHR13683">
    <property type="entry name" value="ASPARTYL PROTEASES"/>
    <property type="match status" value="1"/>
</dbReference>
<dbReference type="EMBL" id="EF677155">
    <property type="protein sequence ID" value="ABR17002.1"/>
    <property type="molecule type" value="mRNA"/>
</dbReference>
<evidence type="ECO:0000256" key="1">
    <source>
        <dbReference type="ARBA" id="ARBA00007447"/>
    </source>
</evidence>